<keyword evidence="4" id="KW-0255">Endonuclease</keyword>
<organism evidence="4 5">
    <name type="scientific">Ancylobacter oerskovii</name>
    <dbReference type="NCBI Taxonomy" id="459519"/>
    <lineage>
        <taxon>Bacteria</taxon>
        <taxon>Pseudomonadati</taxon>
        <taxon>Pseudomonadota</taxon>
        <taxon>Alphaproteobacteria</taxon>
        <taxon>Hyphomicrobiales</taxon>
        <taxon>Xanthobacteraceae</taxon>
        <taxon>Ancylobacter</taxon>
    </lineage>
</organism>
<dbReference type="Gene3D" id="3.60.21.10">
    <property type="match status" value="1"/>
</dbReference>
<evidence type="ECO:0000313" key="4">
    <source>
        <dbReference type="EMBL" id="MFD2141876.1"/>
    </source>
</evidence>
<dbReference type="InterPro" id="IPR008334">
    <property type="entry name" value="5'-Nucleotdase_C"/>
</dbReference>
<feature type="domain" description="5'-Nucleotidase C-terminal" evidence="2">
    <location>
        <begin position="1033"/>
        <end position="1229"/>
    </location>
</feature>
<dbReference type="GO" id="GO:0004519">
    <property type="term" value="F:endonuclease activity"/>
    <property type="evidence" value="ECO:0007669"/>
    <property type="project" value="UniProtKB-KW"/>
</dbReference>
<protein>
    <submittedName>
        <fullName evidence="4">ExeM/NucH family extracellular endonuclease</fullName>
    </submittedName>
</protein>
<keyword evidence="5" id="KW-1185">Reference proteome</keyword>
<accession>A0ABW4Z0D8</accession>
<dbReference type="RefSeq" id="WP_213351704.1">
    <property type="nucleotide sequence ID" value="NZ_JAHBGB010000006.1"/>
</dbReference>
<dbReference type="PROSITE" id="PS00330">
    <property type="entry name" value="HEMOLYSIN_CALCIUM"/>
    <property type="match status" value="9"/>
</dbReference>
<dbReference type="InterPro" id="IPR047971">
    <property type="entry name" value="ExeM-like"/>
</dbReference>
<dbReference type="SUPFAM" id="SSF55816">
    <property type="entry name" value="5'-nucleotidase (syn. UDP-sugar hydrolase), C-terminal domain"/>
    <property type="match status" value="1"/>
</dbReference>
<evidence type="ECO:0000256" key="1">
    <source>
        <dbReference type="SAM" id="MobiDB-lite"/>
    </source>
</evidence>
<comment type="caution">
    <text evidence="4">The sequence shown here is derived from an EMBL/GenBank/DDBJ whole genome shotgun (WGS) entry which is preliminary data.</text>
</comment>
<dbReference type="Pfam" id="PF00353">
    <property type="entry name" value="HemolysinCabind"/>
    <property type="match status" value="5"/>
</dbReference>
<feature type="domain" description="Endonuclease/exonuclease/phosphatase" evidence="3">
    <location>
        <begin position="307"/>
        <end position="625"/>
    </location>
</feature>
<feature type="region of interest" description="Disordered" evidence="1">
    <location>
        <begin position="1338"/>
        <end position="1368"/>
    </location>
</feature>
<dbReference type="CDD" id="cd04486">
    <property type="entry name" value="YhcR_OBF_like"/>
    <property type="match status" value="1"/>
</dbReference>
<dbReference type="InterPro" id="IPR001343">
    <property type="entry name" value="Hemolysn_Ca-bd"/>
</dbReference>
<dbReference type="CDD" id="cd10283">
    <property type="entry name" value="MnuA_DNase1-like"/>
    <property type="match status" value="1"/>
</dbReference>
<feature type="region of interest" description="Disordered" evidence="1">
    <location>
        <begin position="1090"/>
        <end position="1113"/>
    </location>
</feature>
<dbReference type="PANTHER" id="PTHR42834">
    <property type="entry name" value="ENDONUCLEASE/EXONUCLEASE/PHOSPHATASE FAMILY PROTEIN (AFU_ORTHOLOGUE AFUA_3G09210)"/>
    <property type="match status" value="1"/>
</dbReference>
<dbReference type="NCBIfam" id="NF033681">
    <property type="entry name" value="ExeM_NucH_DNase"/>
    <property type="match status" value="1"/>
</dbReference>
<dbReference type="SUPFAM" id="SSF56219">
    <property type="entry name" value="DNase I-like"/>
    <property type="match status" value="1"/>
</dbReference>
<evidence type="ECO:0000313" key="5">
    <source>
        <dbReference type="Proteomes" id="UP001597299"/>
    </source>
</evidence>
<dbReference type="EMBL" id="JBHUHD010000001">
    <property type="protein sequence ID" value="MFD2141876.1"/>
    <property type="molecule type" value="Genomic_DNA"/>
</dbReference>
<proteinExistence type="predicted"/>
<evidence type="ECO:0000259" key="3">
    <source>
        <dbReference type="Pfam" id="PF03372"/>
    </source>
</evidence>
<dbReference type="PANTHER" id="PTHR42834:SF1">
    <property type="entry name" value="ENDONUCLEASE_EXONUCLEASE_PHOSPHATASE FAMILY PROTEIN (AFU_ORTHOLOGUE AFUA_3G09210)"/>
    <property type="match status" value="1"/>
</dbReference>
<dbReference type="InterPro" id="IPR005135">
    <property type="entry name" value="Endo/exonuclease/phosphatase"/>
</dbReference>
<dbReference type="InterPro" id="IPR018511">
    <property type="entry name" value="Hemolysin-typ_Ca-bd_CS"/>
</dbReference>
<dbReference type="InterPro" id="IPR036691">
    <property type="entry name" value="Endo/exonu/phosph_ase_sf"/>
</dbReference>
<sequence length="1625" mass="169207">MTATPTLSGRSDLLQDAAPDVTLISQIQGSGAESGLVGQTVTVEAIVVGDFQDGDADDSRNLGGFYLQEEVTDSDGNVLTSEGIFVYGDVADLDIGDRVRVTGTVDEYFGFTQLEAGAVTLVEAGAVADVNSMAAVVDLPAAGVTQNQNGAYQPDLEAYEGMLVTIPQTLTISEQFNLDRFNEIKLVAGEREAQFTHDNLPSVEGYEQHRQELGARTITYDDGLNAQNQPIGNLDGFGPDYDTGTAPRMGDTVTGLTGVLDHQWAGSSSSGSTWRVRAVESGANSFESVNERPEEPADVGGRLQVGSFNVLNFFATLEGDTAIGMDPRGAGSAEEFARQTEKLVEVIAELDADVLGLLEIENDFLAGSDGNALEYLCDQLNAKLGEGTYAWIDPGQQFVGGDAIAVACIYKPSEVRVAYGTTIEMLDDSDLSPDLLAQSEIGAVFNGVNTSRAALTVTFEEIATGYDFTASINHFKSKSVSADAPPTGADLDALDGQSAWQNQRELAAEALTSWLATDPTGSNDSDVMLLGDFNAYFMEESTGIIENAGYENLQLRLDDPYSYVFDGQTGSLDYIFANESLAGQVTGVTEWHVNADEADALDYNLDFGRDPNIFDAGTPVRVSDHDPLLIGLDLTEEPPMAAYTLQLMHLSDGEAGLLAGDTAPNLAALVDAFDDAYANTLILSGGDNYIPGPFLNAGADSSLNAVIGATAAGRPDIAMLNAIGVEVSAIGNHEWDLGSSMFADAIRASGAWTGADFAYVSANLDFANDSAMKGLADNSLGGTAGDLAGQEASSVKGKVAPWVTVTEGGEKIGILGATTQILERISSPSGTEVNGFPKAGEAGDGTTEIDDMELLAAQLQPIIDEMIASGINKIILQSHLQQLDNEKQLATLLEGVDIILSAGSHTRLGDADDEAVAFPGHDANFADTYPLPVENAEGKTTLIVNTDSEYTYLGRLVVDFDENGDIIADSLTANQSINGAYASTDENVAEAWGTTVENLEETAFAEGTKGDQVQDVAEAVDAVIASKDGNVFGYTDVYLEGERTFVRNQETNLGNLTADANAHAAREAVGDEPFIVSLKNGGGIRSQIGTVEPATGDKVPPAANPDADKPAGAVSELDTENALRFDNKLMMFDTTPEGLLNILNWGAGLSANNGGFPQIGGVRFSFNPDLPGNDGTTPGSRIQDIALIDENGNFLALIVDDGVVVEGAPEVISVVTLSFTANGGDGYPVKQNAENFRYLLDDGTLSAPVDPTLDFTLPANTPTNTMGEQQAFEDYMREFHGTPDTAYDEADTTIALDERIQNLDYREDTVSDGAPIAGTPGDDVLVGSDEAEYIVGGAGDDALSGLGGDDRLEGGRGDDVLSGGAGDDKLFGEDGDDLLDGGVGNDLLKGGAGADRLAGGLGDDRLDGGAGADLLEGQAGDDTLLGQAGDDHLLGGQGNDTLNGNEGDDLLEGGNGNDHLLGGQGADQLIGGNGNDRLSGGDGDDLLEGGIGNDQLAGGEGSDVLVGGLGDDRLWGGEGDDVLEGGIGNDTLKGGAGDDLLTGGLGADSFVFQPGAGTDIVTDFTAGEDLIAFSGLDFASFDEVVAAMLDTAEGVVIQLDDSGDNLVLVEDMTKARFTADDFSFV</sequence>
<dbReference type="Pfam" id="PF02872">
    <property type="entry name" value="5_nucleotid_C"/>
    <property type="match status" value="1"/>
</dbReference>
<feature type="compositionally biased region" description="Basic and acidic residues" evidence="1">
    <location>
        <begin position="1348"/>
        <end position="1359"/>
    </location>
</feature>
<dbReference type="PRINTS" id="PR00313">
    <property type="entry name" value="CABNDNGRPT"/>
</dbReference>
<dbReference type="Pfam" id="PF03372">
    <property type="entry name" value="Exo_endo_phos"/>
    <property type="match status" value="1"/>
</dbReference>
<keyword evidence="4" id="KW-0540">Nuclease</keyword>
<dbReference type="InterPro" id="IPR011049">
    <property type="entry name" value="Serralysin-like_metalloprot_C"/>
</dbReference>
<dbReference type="Proteomes" id="UP001597299">
    <property type="component" value="Unassembled WGS sequence"/>
</dbReference>
<keyword evidence="4" id="KW-0378">Hydrolase</keyword>
<evidence type="ECO:0000259" key="2">
    <source>
        <dbReference type="Pfam" id="PF02872"/>
    </source>
</evidence>
<dbReference type="SUPFAM" id="SSF51120">
    <property type="entry name" value="beta-Roll"/>
    <property type="match status" value="3"/>
</dbReference>
<name>A0ABW4Z0D8_9HYPH</name>
<dbReference type="InterPro" id="IPR029052">
    <property type="entry name" value="Metallo-depent_PP-like"/>
</dbReference>
<dbReference type="Gene3D" id="3.60.10.10">
    <property type="entry name" value="Endonuclease/exonuclease/phosphatase"/>
    <property type="match status" value="1"/>
</dbReference>
<feature type="region of interest" description="Disordered" evidence="1">
    <location>
        <begin position="1421"/>
        <end position="1499"/>
    </location>
</feature>
<dbReference type="InterPro" id="IPR036907">
    <property type="entry name" value="5'-Nucleotdase_C_sf"/>
</dbReference>
<reference evidence="5" key="1">
    <citation type="journal article" date="2019" name="Int. J. Syst. Evol. Microbiol.">
        <title>The Global Catalogue of Microorganisms (GCM) 10K type strain sequencing project: providing services to taxonomists for standard genome sequencing and annotation.</title>
        <authorList>
            <consortium name="The Broad Institute Genomics Platform"/>
            <consortium name="The Broad Institute Genome Sequencing Center for Infectious Disease"/>
            <person name="Wu L."/>
            <person name="Ma J."/>
        </authorList>
    </citation>
    <scope>NUCLEOTIDE SEQUENCE [LARGE SCALE GENOMIC DNA]</scope>
    <source>
        <strain evidence="5">CCM 7435</strain>
    </source>
</reference>
<dbReference type="Gene3D" id="2.150.10.10">
    <property type="entry name" value="Serralysin-like metalloprotease, C-terminal"/>
    <property type="match status" value="4"/>
</dbReference>
<dbReference type="Gene3D" id="3.90.780.10">
    <property type="entry name" value="5'-Nucleotidase, C-terminal domain"/>
    <property type="match status" value="1"/>
</dbReference>
<dbReference type="SUPFAM" id="SSF56300">
    <property type="entry name" value="Metallo-dependent phosphatases"/>
    <property type="match status" value="1"/>
</dbReference>
<gene>
    <name evidence="4" type="ORF">ACFSNC_15815</name>
</gene>